<comment type="subcellular location">
    <subcellularLocation>
        <location evidence="1">Cell membrane</location>
        <topology evidence="1">Multi-pass membrane protein</topology>
    </subcellularLocation>
    <subcellularLocation>
        <location evidence="2">Golgi apparatus membrane</location>
        <topology evidence="2">Multi-pass membrane protein</topology>
    </subcellularLocation>
</comment>
<dbReference type="Proteomes" id="UP000052943">
    <property type="component" value="Unassembled WGS sequence"/>
</dbReference>
<dbReference type="GO" id="GO:0005886">
    <property type="term" value="C:plasma membrane"/>
    <property type="evidence" value="ECO:0007669"/>
    <property type="project" value="UniProtKB-SubCell"/>
</dbReference>
<dbReference type="AlphaFoldDB" id="A0A0W8DW92"/>
<accession>A0A0W8DW92</accession>
<dbReference type="Gene3D" id="1.20.1280.290">
    <property type="match status" value="2"/>
</dbReference>
<protein>
    <recommendedName>
        <fullName evidence="4">Sugar transporter SWEET1</fullName>
    </recommendedName>
</protein>
<name>A0A0W8DW92_PHYNI</name>
<keyword evidence="5" id="KW-0813">Transport</keyword>
<dbReference type="GO" id="GO:0051119">
    <property type="term" value="F:sugar transmembrane transporter activity"/>
    <property type="evidence" value="ECO:0007669"/>
    <property type="project" value="InterPro"/>
</dbReference>
<feature type="transmembrane region" description="Helical" evidence="13">
    <location>
        <begin position="100"/>
        <end position="122"/>
    </location>
</feature>
<gene>
    <name evidence="15" type="ORF">AM587_10002092</name>
    <name evidence="14" type="ORF">AM587_10008315</name>
</gene>
<comment type="caution">
    <text evidence="15">The sequence shown here is derived from an EMBL/GenBank/DDBJ whole genome shotgun (WGS) entry which is preliminary data.</text>
</comment>
<dbReference type="Pfam" id="PF03083">
    <property type="entry name" value="MtN3_slv"/>
    <property type="match status" value="2"/>
</dbReference>
<feature type="transmembrane region" description="Helical" evidence="13">
    <location>
        <begin position="165"/>
        <end position="185"/>
    </location>
</feature>
<feature type="transmembrane region" description="Helical" evidence="13">
    <location>
        <begin position="6"/>
        <end position="28"/>
    </location>
</feature>
<reference evidence="15 16" key="1">
    <citation type="submission" date="2015-11" db="EMBL/GenBank/DDBJ databases">
        <title>Genomes and virulence difference between two physiological races of Phytophthora nicotianae.</title>
        <authorList>
            <person name="Liu H."/>
            <person name="Ma X."/>
            <person name="Yu H."/>
            <person name="Fang D."/>
            <person name="Li Y."/>
            <person name="Wang X."/>
            <person name="Wang W."/>
            <person name="Dong Y."/>
            <person name="Xiao B."/>
        </authorList>
    </citation>
    <scope>NUCLEOTIDE SEQUENCE [LARGE SCALE GENOMIC DNA]</scope>
    <source>
        <strain evidence="15">Race 0</strain>
        <strain evidence="16">race 0</strain>
    </source>
</reference>
<dbReference type="PANTHER" id="PTHR10791">
    <property type="entry name" value="RAG1-ACTIVATING PROTEIN 1"/>
    <property type="match status" value="1"/>
</dbReference>
<evidence type="ECO:0000256" key="5">
    <source>
        <dbReference type="ARBA" id="ARBA00022448"/>
    </source>
</evidence>
<evidence type="ECO:0000256" key="1">
    <source>
        <dbReference type="ARBA" id="ARBA00004651"/>
    </source>
</evidence>
<keyword evidence="12 13" id="KW-0472">Membrane</keyword>
<sequence length="264" mass="28551">MTGWMTALQIVTTIGQVMLSLSLGPDMYKIHRRKSIGEMPALPLVCTLPNTHLWMLYGYLEGSVFPVGVTQGFGQLASIVFNSVYFRWTPKHRRKELLKAYAWALALHCAVTLYFILVVTGVTGQTNAEASTSLGYFGLVFSVGVFASPLGTLKRVIKTKSAVSIPVNMSLMIFVSSVLWVATGLLDSDYFIAGLNAAGVLLGAVQIVLYYIYRPGQGVEALQGQRYGTNGELPVVWSPADKSVGIAFSAVSPAYKTLPSPITS</sequence>
<evidence type="ECO:0000256" key="6">
    <source>
        <dbReference type="ARBA" id="ARBA00022475"/>
    </source>
</evidence>
<evidence type="ECO:0000256" key="2">
    <source>
        <dbReference type="ARBA" id="ARBA00004653"/>
    </source>
</evidence>
<proteinExistence type="inferred from homology"/>
<comment type="similarity">
    <text evidence="3">Belongs to the SWEET sugar transporter family.</text>
</comment>
<keyword evidence="6" id="KW-1003">Cell membrane</keyword>
<evidence type="ECO:0000256" key="7">
    <source>
        <dbReference type="ARBA" id="ARBA00022597"/>
    </source>
</evidence>
<dbReference type="EMBL" id="LNFO01000585">
    <property type="protein sequence ID" value="KUG00692.1"/>
    <property type="molecule type" value="Genomic_DNA"/>
</dbReference>
<keyword evidence="10 13" id="KW-1133">Transmembrane helix</keyword>
<evidence type="ECO:0000256" key="4">
    <source>
        <dbReference type="ARBA" id="ARBA00021741"/>
    </source>
</evidence>
<organism evidence="15 16">
    <name type="scientific">Phytophthora nicotianae</name>
    <name type="common">Potato buckeye rot agent</name>
    <name type="synonym">Phytophthora parasitica</name>
    <dbReference type="NCBI Taxonomy" id="4792"/>
    <lineage>
        <taxon>Eukaryota</taxon>
        <taxon>Sar</taxon>
        <taxon>Stramenopiles</taxon>
        <taxon>Oomycota</taxon>
        <taxon>Peronosporomycetes</taxon>
        <taxon>Peronosporales</taxon>
        <taxon>Peronosporaceae</taxon>
        <taxon>Phytophthora</taxon>
    </lineage>
</organism>
<keyword evidence="7 15" id="KW-0762">Sugar transport</keyword>
<dbReference type="InterPro" id="IPR004316">
    <property type="entry name" value="SWEET_rpt"/>
</dbReference>
<evidence type="ECO:0000256" key="12">
    <source>
        <dbReference type="ARBA" id="ARBA00023136"/>
    </source>
</evidence>
<keyword evidence="9" id="KW-0677">Repeat</keyword>
<evidence type="ECO:0000313" key="14">
    <source>
        <dbReference type="EMBL" id="KUF76788.1"/>
    </source>
</evidence>
<evidence type="ECO:0000256" key="8">
    <source>
        <dbReference type="ARBA" id="ARBA00022692"/>
    </source>
</evidence>
<feature type="transmembrane region" description="Helical" evidence="13">
    <location>
        <begin position="134"/>
        <end position="153"/>
    </location>
</feature>
<evidence type="ECO:0000313" key="15">
    <source>
        <dbReference type="EMBL" id="KUG00692.1"/>
    </source>
</evidence>
<dbReference type="FunFam" id="1.20.1280.290:FF:000004">
    <property type="entry name" value="Sugar transporter SWEET"/>
    <property type="match status" value="1"/>
</dbReference>
<dbReference type="OrthoDB" id="409725at2759"/>
<evidence type="ECO:0000256" key="3">
    <source>
        <dbReference type="ARBA" id="ARBA00007809"/>
    </source>
</evidence>
<evidence type="ECO:0000256" key="10">
    <source>
        <dbReference type="ARBA" id="ARBA00022989"/>
    </source>
</evidence>
<dbReference type="GO" id="GO:0000139">
    <property type="term" value="C:Golgi membrane"/>
    <property type="evidence" value="ECO:0007669"/>
    <property type="project" value="UniProtKB-SubCell"/>
</dbReference>
<dbReference type="PANTHER" id="PTHR10791:SF30">
    <property type="entry name" value="SUGAR TRANSPORTER SWEET1"/>
    <property type="match status" value="1"/>
</dbReference>
<evidence type="ECO:0000256" key="9">
    <source>
        <dbReference type="ARBA" id="ARBA00022737"/>
    </source>
</evidence>
<keyword evidence="8 13" id="KW-0812">Transmembrane</keyword>
<dbReference type="InterPro" id="IPR047664">
    <property type="entry name" value="SWEET"/>
</dbReference>
<dbReference type="FunFam" id="1.20.1280.290:FF:000007">
    <property type="entry name" value="Bidirectional sugar transporter SWEET7"/>
    <property type="match status" value="1"/>
</dbReference>
<evidence type="ECO:0000313" key="16">
    <source>
        <dbReference type="Proteomes" id="UP000052943"/>
    </source>
</evidence>
<feature type="transmembrane region" description="Helical" evidence="13">
    <location>
        <begin position="191"/>
        <end position="213"/>
    </location>
</feature>
<evidence type="ECO:0000256" key="13">
    <source>
        <dbReference type="SAM" id="Phobius"/>
    </source>
</evidence>
<evidence type="ECO:0000256" key="11">
    <source>
        <dbReference type="ARBA" id="ARBA00023034"/>
    </source>
</evidence>
<keyword evidence="11" id="KW-0333">Golgi apparatus</keyword>
<dbReference type="EMBL" id="LNFO01005721">
    <property type="protein sequence ID" value="KUF76788.1"/>
    <property type="molecule type" value="Genomic_DNA"/>
</dbReference>